<name>A0ABD3P2C7_9STRA</name>
<dbReference type="InterPro" id="IPR035892">
    <property type="entry name" value="C2_domain_sf"/>
</dbReference>
<protein>
    <recommendedName>
        <fullName evidence="6">C2 domain-containing protein</fullName>
    </recommendedName>
</protein>
<sequence length="738" mass="81865">MWIPDDGEIAGPLGSTKYPVTRTRTRTRTRKEEEEEEEDDYEHHHAEVISRLLLEIEGGGGGERKKFDVIVIGMQEAAFLNETKKSSRDDEEEGGGDGGGGVENNNDDGVKKRDSGDDYFDNSFLPNPFTQLDDVVLVAGDGIVKEGKSNARKMTRTANKMSLAMRSLGLTSRSRPVYKSPLLRNASNMMRKASGGSSSDAVGGTCKSYDTRKLLDLIKDRCPSYGIVTSNLRGQMRLIVLALKGLAEEISNVYVNAENTGIGNVLANKGGIIATFDVRGTRLSFMTAHLEAHEGETHYRNRNKNIAHILNGAKTDPNYSLQDATIISHHMFICGDLNYRTNFGDSSVPKSSGGGNIPNLNQLTPNLKQFTKKIMRASAMVDGPVCDVSDPPSPPNDDGVEDKPSDDPAANGSHFDRAKALVDAEDWNSLNEGDELTMALRKKECLVGFTTLPCNFPPTFKVARVEGYQYNEKRTPSYTDRILWKSSDGLARNVIPFLYEPCPDFITSDHKPIRGAYVVKTNRGPPQQANMAKTESGKSEPQLKERKMHLVVSHIKCTDLPIMDSAAMGGLSDPFVLFVSYPKFMLWKNAWPSTTVIRKNLNPVWREDIHLELEHDANVANSLAGSMLYMTVMDSDFSMGDDTIGTVALNLNDLCCNLNMTHSRKTPSRRRSISKPLTVQTTKIRKPILRNGQEFGMLECTISSAYLTAKETNLFLRGNRVHRPCRRITWRKGDQSHC</sequence>
<evidence type="ECO:0008006" key="6">
    <source>
        <dbReference type="Google" id="ProtNLM"/>
    </source>
</evidence>
<evidence type="ECO:0000313" key="5">
    <source>
        <dbReference type="Proteomes" id="UP001530315"/>
    </source>
</evidence>
<reference evidence="4 5" key="1">
    <citation type="submission" date="2024-10" db="EMBL/GenBank/DDBJ databases">
        <title>Updated reference genomes for cyclostephanoid diatoms.</title>
        <authorList>
            <person name="Roberts W.R."/>
            <person name="Alverson A.J."/>
        </authorList>
    </citation>
    <scope>NUCLEOTIDE SEQUENCE [LARGE SCALE GENOMIC DNA]</scope>
    <source>
        <strain evidence="4 5">AJA276-08</strain>
    </source>
</reference>
<dbReference type="PROSITE" id="PS50004">
    <property type="entry name" value="C2"/>
    <property type="match status" value="1"/>
</dbReference>
<organism evidence="4 5">
    <name type="scientific">Stephanodiscus triporus</name>
    <dbReference type="NCBI Taxonomy" id="2934178"/>
    <lineage>
        <taxon>Eukaryota</taxon>
        <taxon>Sar</taxon>
        <taxon>Stramenopiles</taxon>
        <taxon>Ochrophyta</taxon>
        <taxon>Bacillariophyta</taxon>
        <taxon>Coscinodiscophyceae</taxon>
        <taxon>Thalassiosirophycidae</taxon>
        <taxon>Stephanodiscales</taxon>
        <taxon>Stephanodiscaceae</taxon>
        <taxon>Stephanodiscus</taxon>
    </lineage>
</organism>
<gene>
    <name evidence="4" type="ORF">ACHAW5_005433</name>
</gene>
<feature type="region of interest" description="Disordered" evidence="1">
    <location>
        <begin position="82"/>
        <end position="115"/>
    </location>
</feature>
<dbReference type="PROSITE" id="PS50835">
    <property type="entry name" value="IG_LIKE"/>
    <property type="match status" value="1"/>
</dbReference>
<dbReference type="EMBL" id="JALLAZ020001060">
    <property type="protein sequence ID" value="KAL3781536.1"/>
    <property type="molecule type" value="Genomic_DNA"/>
</dbReference>
<dbReference type="PANTHER" id="PTHR11200">
    <property type="entry name" value="INOSITOL 5-PHOSPHATASE"/>
    <property type="match status" value="1"/>
</dbReference>
<proteinExistence type="predicted"/>
<dbReference type="CDD" id="cd00030">
    <property type="entry name" value="C2"/>
    <property type="match status" value="1"/>
</dbReference>
<evidence type="ECO:0000259" key="2">
    <source>
        <dbReference type="PROSITE" id="PS50004"/>
    </source>
</evidence>
<dbReference type="InterPro" id="IPR046985">
    <property type="entry name" value="IP5"/>
</dbReference>
<dbReference type="Gene3D" id="3.60.10.10">
    <property type="entry name" value="Endonuclease/exonuclease/phosphatase"/>
    <property type="match status" value="1"/>
</dbReference>
<dbReference type="InterPro" id="IPR036691">
    <property type="entry name" value="Endo/exonu/phosph_ase_sf"/>
</dbReference>
<evidence type="ECO:0000313" key="4">
    <source>
        <dbReference type="EMBL" id="KAL3781536.1"/>
    </source>
</evidence>
<accession>A0ABD3P2C7</accession>
<dbReference type="SMART" id="SM00239">
    <property type="entry name" value="C2"/>
    <property type="match status" value="1"/>
</dbReference>
<dbReference type="InterPro" id="IPR000008">
    <property type="entry name" value="C2_dom"/>
</dbReference>
<dbReference type="PANTHER" id="PTHR11200:SF275">
    <property type="entry name" value="LD06095P"/>
    <property type="match status" value="1"/>
</dbReference>
<dbReference type="SUPFAM" id="SSF49562">
    <property type="entry name" value="C2 domain (Calcium/lipid-binding domain, CaLB)"/>
    <property type="match status" value="1"/>
</dbReference>
<dbReference type="SUPFAM" id="SSF56219">
    <property type="entry name" value="DNase I-like"/>
    <property type="match status" value="1"/>
</dbReference>
<dbReference type="SMART" id="SM00128">
    <property type="entry name" value="IPPc"/>
    <property type="match status" value="1"/>
</dbReference>
<comment type="caution">
    <text evidence="4">The sequence shown here is derived from an EMBL/GenBank/DDBJ whole genome shotgun (WGS) entry which is preliminary data.</text>
</comment>
<feature type="compositionally biased region" description="Polar residues" evidence="1">
    <location>
        <begin position="524"/>
        <end position="533"/>
    </location>
</feature>
<evidence type="ECO:0000256" key="1">
    <source>
        <dbReference type="SAM" id="MobiDB-lite"/>
    </source>
</evidence>
<dbReference type="Pfam" id="PF00168">
    <property type="entry name" value="C2"/>
    <property type="match status" value="1"/>
</dbReference>
<feature type="region of interest" description="Disordered" evidence="1">
    <location>
        <begin position="383"/>
        <end position="413"/>
    </location>
</feature>
<dbReference type="Pfam" id="PF22669">
    <property type="entry name" value="Exo_endo_phos2"/>
    <property type="match status" value="2"/>
</dbReference>
<feature type="domain" description="C2" evidence="2">
    <location>
        <begin position="535"/>
        <end position="666"/>
    </location>
</feature>
<dbReference type="InterPro" id="IPR007110">
    <property type="entry name" value="Ig-like_dom"/>
</dbReference>
<dbReference type="AlphaFoldDB" id="A0ABD3P2C7"/>
<feature type="region of interest" description="Disordered" evidence="1">
    <location>
        <begin position="1"/>
        <end position="45"/>
    </location>
</feature>
<feature type="domain" description="Ig-like" evidence="3">
    <location>
        <begin position="676"/>
        <end position="738"/>
    </location>
</feature>
<evidence type="ECO:0000259" key="3">
    <source>
        <dbReference type="PROSITE" id="PS50835"/>
    </source>
</evidence>
<feature type="region of interest" description="Disordered" evidence="1">
    <location>
        <begin position="522"/>
        <end position="543"/>
    </location>
</feature>
<dbReference type="InterPro" id="IPR000300">
    <property type="entry name" value="IPPc"/>
</dbReference>
<dbReference type="Proteomes" id="UP001530315">
    <property type="component" value="Unassembled WGS sequence"/>
</dbReference>
<dbReference type="Gene3D" id="2.60.40.150">
    <property type="entry name" value="C2 domain"/>
    <property type="match status" value="1"/>
</dbReference>
<keyword evidence="5" id="KW-1185">Reference proteome</keyword>